<name>A0A5J5UEV4_GOSBA</name>
<dbReference type="AlphaFoldDB" id="A0A5J5UEV4"/>
<evidence type="ECO:0000313" key="8">
    <source>
        <dbReference type="EMBL" id="KAB2065028.1"/>
    </source>
</evidence>
<keyword evidence="9" id="KW-1185">Reference proteome</keyword>
<dbReference type="Pfam" id="PF03171">
    <property type="entry name" value="2OG-FeII_Oxy"/>
    <property type="match status" value="1"/>
</dbReference>
<dbReference type="PANTHER" id="PTHR10209:SF884">
    <property type="entry name" value="1-AMINOCYCLOPROPANE-1-CARBOXYLATE OXIDASE HOMOLOG 1-LIKE"/>
    <property type="match status" value="1"/>
</dbReference>
<dbReference type="PANTHER" id="PTHR10209">
    <property type="entry name" value="OXIDOREDUCTASE, 2OG-FE II OXYGENASE FAMILY PROTEIN"/>
    <property type="match status" value="1"/>
</dbReference>
<evidence type="ECO:0000256" key="1">
    <source>
        <dbReference type="ARBA" id="ARBA00001962"/>
    </source>
</evidence>
<dbReference type="SUPFAM" id="SSF51197">
    <property type="entry name" value="Clavaminate synthase-like"/>
    <property type="match status" value="1"/>
</dbReference>
<evidence type="ECO:0000259" key="7">
    <source>
        <dbReference type="PROSITE" id="PS51471"/>
    </source>
</evidence>
<dbReference type="InterPro" id="IPR005123">
    <property type="entry name" value="Oxoglu/Fe-dep_dioxygenase_dom"/>
</dbReference>
<keyword evidence="5 6" id="KW-0408">Iron</keyword>
<dbReference type="InterPro" id="IPR044861">
    <property type="entry name" value="IPNS-like_FE2OG_OXY"/>
</dbReference>
<protein>
    <recommendedName>
        <fullName evidence="7">Fe2OG dioxygenase domain-containing protein</fullName>
    </recommendedName>
</protein>
<evidence type="ECO:0000256" key="4">
    <source>
        <dbReference type="ARBA" id="ARBA00023002"/>
    </source>
</evidence>
<evidence type="ECO:0000313" key="9">
    <source>
        <dbReference type="Proteomes" id="UP000327439"/>
    </source>
</evidence>
<evidence type="ECO:0000256" key="3">
    <source>
        <dbReference type="ARBA" id="ARBA00022723"/>
    </source>
</evidence>
<dbReference type="FunFam" id="2.60.120.330:FF:000005">
    <property type="entry name" value="1-aminocyclopropane-1-carboxylate oxidase homolog 1"/>
    <property type="match status" value="1"/>
</dbReference>
<dbReference type="OrthoDB" id="288590at2759"/>
<dbReference type="EMBL" id="CM018210">
    <property type="protein sequence ID" value="KAB2065028.1"/>
    <property type="molecule type" value="Genomic_DNA"/>
</dbReference>
<accession>A0A5J5UEV4</accession>
<evidence type="ECO:0000256" key="2">
    <source>
        <dbReference type="ARBA" id="ARBA00008056"/>
    </source>
</evidence>
<keyword evidence="4 6" id="KW-0560">Oxidoreductase</keyword>
<proteinExistence type="inferred from homology"/>
<comment type="similarity">
    <text evidence="2 6">Belongs to the iron/ascorbate-dependent oxidoreductase family.</text>
</comment>
<feature type="domain" description="Fe2OG dioxygenase" evidence="7">
    <location>
        <begin position="222"/>
        <end position="325"/>
    </location>
</feature>
<sequence length="401" mass="45572">MAEINSEPAEQSIYNRINVLKAFDETKSGVKGLVDSGLSKIPTIFINEEYMLERNNNIHNQKSGSSTNNGGIPIIDLTGVDNDPNLRREIVKKVGEACEKWGFFQIINHGIPVTTLDEMMDGIRRFHEQDKEAKKEFYSRDITRKVYYNSNFDLYLAEATNWRDSLNCVMAPRGPLPQQLPAICRDIFIEYSNKVMKLGHTLLEFFSEALGLNRSYLEDIGCGEGLFMIGNYYPPCPEPDLTLGISSHTDCGFFTILLQDQIGGLQVRHQNQWLDVNFIHGALIVNLADMMQLISNDKFISVHHRVLTNTKGPRVSAASFFRTHLPPENASRLYGPIKELISQENPPLYRELLLKTSCQSSTPKGLIVKLFNTLSYELLMNLIELFSSLFLSFVEFYVLKL</sequence>
<dbReference type="GO" id="GO:0051213">
    <property type="term" value="F:dioxygenase activity"/>
    <property type="evidence" value="ECO:0007669"/>
    <property type="project" value="UniProtKB-ARBA"/>
</dbReference>
<dbReference type="InterPro" id="IPR026992">
    <property type="entry name" value="DIOX_N"/>
</dbReference>
<dbReference type="Gene3D" id="2.60.120.330">
    <property type="entry name" value="B-lactam Antibiotic, Isopenicillin N Synthase, Chain"/>
    <property type="match status" value="1"/>
</dbReference>
<dbReference type="InterPro" id="IPR027443">
    <property type="entry name" value="IPNS-like_sf"/>
</dbReference>
<keyword evidence="3 6" id="KW-0479">Metal-binding</keyword>
<dbReference type="GO" id="GO:0046872">
    <property type="term" value="F:metal ion binding"/>
    <property type="evidence" value="ECO:0007669"/>
    <property type="project" value="UniProtKB-KW"/>
</dbReference>
<evidence type="ECO:0000256" key="5">
    <source>
        <dbReference type="ARBA" id="ARBA00023004"/>
    </source>
</evidence>
<dbReference type="Proteomes" id="UP000327439">
    <property type="component" value="Chromosome A09"/>
</dbReference>
<gene>
    <name evidence="8" type="ORF">ES319_A09G062300v1</name>
</gene>
<dbReference type="Pfam" id="PF14226">
    <property type="entry name" value="DIOX_N"/>
    <property type="match status" value="1"/>
</dbReference>
<comment type="cofactor">
    <cofactor evidence="1">
        <name>Fe cation</name>
        <dbReference type="ChEBI" id="CHEBI:24875"/>
    </cofactor>
</comment>
<dbReference type="PROSITE" id="PS51471">
    <property type="entry name" value="FE2OG_OXY"/>
    <property type="match status" value="1"/>
</dbReference>
<organism evidence="8 9">
    <name type="scientific">Gossypium barbadense</name>
    <name type="common">Sea Island cotton</name>
    <name type="synonym">Hibiscus barbadensis</name>
    <dbReference type="NCBI Taxonomy" id="3634"/>
    <lineage>
        <taxon>Eukaryota</taxon>
        <taxon>Viridiplantae</taxon>
        <taxon>Streptophyta</taxon>
        <taxon>Embryophyta</taxon>
        <taxon>Tracheophyta</taxon>
        <taxon>Spermatophyta</taxon>
        <taxon>Magnoliopsida</taxon>
        <taxon>eudicotyledons</taxon>
        <taxon>Gunneridae</taxon>
        <taxon>Pentapetalae</taxon>
        <taxon>rosids</taxon>
        <taxon>malvids</taxon>
        <taxon>Malvales</taxon>
        <taxon>Malvaceae</taxon>
        <taxon>Malvoideae</taxon>
        <taxon>Gossypium</taxon>
    </lineage>
</organism>
<evidence type="ECO:0000256" key="6">
    <source>
        <dbReference type="RuleBase" id="RU003682"/>
    </source>
</evidence>
<reference evidence="9" key="1">
    <citation type="journal article" date="2020" name="Nat. Genet.">
        <title>Genomic diversifications of five Gossypium allopolyploid species and their impact on cotton improvement.</title>
        <authorList>
            <person name="Chen Z.J."/>
            <person name="Sreedasyam A."/>
            <person name="Ando A."/>
            <person name="Song Q."/>
            <person name="De Santiago L.M."/>
            <person name="Hulse-Kemp A.M."/>
            <person name="Ding M."/>
            <person name="Ye W."/>
            <person name="Kirkbride R.C."/>
            <person name="Jenkins J."/>
            <person name="Plott C."/>
            <person name="Lovell J."/>
            <person name="Lin Y.M."/>
            <person name="Vaughn R."/>
            <person name="Liu B."/>
            <person name="Simpson S."/>
            <person name="Scheffler B.E."/>
            <person name="Wen L."/>
            <person name="Saski C.A."/>
            <person name="Grover C.E."/>
            <person name="Hu G."/>
            <person name="Conover J.L."/>
            <person name="Carlson J.W."/>
            <person name="Shu S."/>
            <person name="Boston L.B."/>
            <person name="Williams M."/>
            <person name="Peterson D.G."/>
            <person name="McGee K."/>
            <person name="Jones D.C."/>
            <person name="Wendel J.F."/>
            <person name="Stelly D.M."/>
            <person name="Grimwood J."/>
            <person name="Schmutz J."/>
        </authorList>
    </citation>
    <scope>NUCLEOTIDE SEQUENCE [LARGE SCALE GENOMIC DNA]</scope>
    <source>
        <strain evidence="9">cv. 3-79</strain>
    </source>
</reference>